<feature type="compositionally biased region" description="Low complexity" evidence="1">
    <location>
        <begin position="204"/>
        <end position="220"/>
    </location>
</feature>
<feature type="compositionally biased region" description="Polar residues" evidence="1">
    <location>
        <begin position="684"/>
        <end position="693"/>
    </location>
</feature>
<evidence type="ECO:0000313" key="4">
    <source>
        <dbReference type="EMBL" id="VEU36155.1"/>
    </source>
</evidence>
<protein>
    <recommendedName>
        <fullName evidence="3">PDZ domain-containing protein</fullName>
    </recommendedName>
</protein>
<reference evidence="4 5" key="1">
    <citation type="submission" date="2019-01" db="EMBL/GenBank/DDBJ databases">
        <authorList>
            <person name="Ferrante I. M."/>
        </authorList>
    </citation>
    <scope>NUCLEOTIDE SEQUENCE [LARGE SCALE GENOMIC DNA]</scope>
    <source>
        <strain evidence="4 5">B856</strain>
    </source>
</reference>
<feature type="compositionally biased region" description="Polar residues" evidence="1">
    <location>
        <begin position="238"/>
        <end position="258"/>
    </location>
</feature>
<evidence type="ECO:0000256" key="1">
    <source>
        <dbReference type="SAM" id="MobiDB-lite"/>
    </source>
</evidence>
<feature type="compositionally biased region" description="Low complexity" evidence="1">
    <location>
        <begin position="525"/>
        <end position="534"/>
    </location>
</feature>
<feature type="region of interest" description="Disordered" evidence="1">
    <location>
        <begin position="600"/>
        <end position="636"/>
    </location>
</feature>
<organism evidence="4 5">
    <name type="scientific">Pseudo-nitzschia multistriata</name>
    <dbReference type="NCBI Taxonomy" id="183589"/>
    <lineage>
        <taxon>Eukaryota</taxon>
        <taxon>Sar</taxon>
        <taxon>Stramenopiles</taxon>
        <taxon>Ochrophyta</taxon>
        <taxon>Bacillariophyta</taxon>
        <taxon>Bacillariophyceae</taxon>
        <taxon>Bacillariophycidae</taxon>
        <taxon>Bacillariales</taxon>
        <taxon>Bacillariaceae</taxon>
        <taxon>Pseudo-nitzschia</taxon>
    </lineage>
</organism>
<dbReference type="EMBL" id="CAACVS010000080">
    <property type="protein sequence ID" value="VEU36155.1"/>
    <property type="molecule type" value="Genomic_DNA"/>
</dbReference>
<feature type="region of interest" description="Disordered" evidence="1">
    <location>
        <begin position="676"/>
        <end position="711"/>
    </location>
</feature>
<proteinExistence type="predicted"/>
<feature type="compositionally biased region" description="Low complexity" evidence="1">
    <location>
        <begin position="615"/>
        <end position="629"/>
    </location>
</feature>
<keyword evidence="2" id="KW-0472">Membrane</keyword>
<accession>A0A448Z2C0</accession>
<dbReference type="InterPro" id="IPR001478">
    <property type="entry name" value="PDZ"/>
</dbReference>
<gene>
    <name evidence="4" type="ORF">PSNMU_V1.4_AUG-EV-PASAV3_0029060</name>
</gene>
<feature type="compositionally biased region" description="Polar residues" evidence="1">
    <location>
        <begin position="162"/>
        <end position="203"/>
    </location>
</feature>
<evidence type="ECO:0000256" key="2">
    <source>
        <dbReference type="SAM" id="Phobius"/>
    </source>
</evidence>
<feature type="transmembrane region" description="Helical" evidence="2">
    <location>
        <begin position="281"/>
        <end position="306"/>
    </location>
</feature>
<keyword evidence="5" id="KW-1185">Reference proteome</keyword>
<dbReference type="OrthoDB" id="49604at2759"/>
<dbReference type="Proteomes" id="UP000291116">
    <property type="component" value="Unassembled WGS sequence"/>
</dbReference>
<dbReference type="InterPro" id="IPR036034">
    <property type="entry name" value="PDZ_sf"/>
</dbReference>
<feature type="domain" description="PDZ" evidence="3">
    <location>
        <begin position="868"/>
        <end position="924"/>
    </location>
</feature>
<feature type="region of interest" description="Disordered" evidence="1">
    <location>
        <begin position="161"/>
        <end position="220"/>
    </location>
</feature>
<dbReference type="PROSITE" id="PS50106">
    <property type="entry name" value="PDZ"/>
    <property type="match status" value="1"/>
</dbReference>
<dbReference type="SMART" id="SM00228">
    <property type="entry name" value="PDZ"/>
    <property type="match status" value="1"/>
</dbReference>
<keyword evidence="2" id="KW-1133">Transmembrane helix</keyword>
<evidence type="ECO:0000259" key="3">
    <source>
        <dbReference type="PROSITE" id="PS50106"/>
    </source>
</evidence>
<feature type="region of interest" description="Disordered" evidence="1">
    <location>
        <begin position="727"/>
        <end position="766"/>
    </location>
</feature>
<dbReference type="AlphaFoldDB" id="A0A448Z2C0"/>
<keyword evidence="2" id="KW-0812">Transmembrane</keyword>
<dbReference type="SUPFAM" id="SSF50156">
    <property type="entry name" value="PDZ domain-like"/>
    <property type="match status" value="1"/>
</dbReference>
<dbReference type="Gene3D" id="2.30.42.10">
    <property type="match status" value="1"/>
</dbReference>
<feature type="region of interest" description="Disordered" evidence="1">
    <location>
        <begin position="522"/>
        <end position="571"/>
    </location>
</feature>
<name>A0A448Z2C0_9STRA</name>
<feature type="region of interest" description="Disordered" evidence="1">
    <location>
        <begin position="238"/>
        <end position="275"/>
    </location>
</feature>
<dbReference type="Pfam" id="PF00595">
    <property type="entry name" value="PDZ"/>
    <property type="match status" value="1"/>
</dbReference>
<sequence>MELDERAQFDVQLYLDLQFVDETLAMDFETLDGTNPNIRHFCRAIQTQIFGDIVTEAAKEYNSTIVNENNTQLDCDIVATSRVNDPEAQDVFGDRFFSLQVHISQRVVVESFNQTLYLEVVQSIVETGFDVVSGGQREFRNSLYVNPLFRSIMTIKIRRGLTASSEPPSSDPTILTSSTPSEDSSQNPSPKPSISPTIHPSLNPSTFPSKSPSLSPSTRPSLALSSLPSFYPSVIQSTRPTKIPCTDSSTGRSENPTPTVFPDINYNPATEKNSKKNPRNLAVVAGVLGASIVMAVVSLILCLLFYRYKKKDRDRFIFPSAVPLSQNNGNFIPGIVELGYDHQSLADTTLGDQTVGRAKIHLAGNPLQKGLESFDENSLFTSPFPIDEPEQRATAITPQSVQSSLSSQLMVPLEYEESVVFPPSESVSDDSSGGVEDPSVLKENIKRYTGAALKVKTSIPIDIDSNELYFDDDLISKIHPLKPRSSTASKSDDFSRTPSDLDVWSFDFEDFDRGSDFYKGEEFSKPPSLSSSASTHHIQNITSPKILVDNETKSSPVKHHSKPVEIFANDKGEKKINPTKVQDNIALTDLILVANSEKEPKYKASNRKSKDRRLPSSPSSSRESQLSKKTTVSYFSQKTKTGAPTLESLSNGMVNTLTDLFDRMAIPKVTPEGDEVVYSDRKGANTTSHSKGQNGPEVINTISDDDSGMSASPWLMEKIENTLGPKSLNADLASMSGKSQKSSYFKPKPPQNRKNESEVSFGSSSNYSRFSNSDVGSIMSAVSSSMSTDIFVQKQPEEITFVKTSRNTLEDGIKRLEMQLAALDQTEKDDTTSSVTMSSITGGSFSSISGKSRNGKNRKRVLVIVPPGKLGVILADQHDGNGTVINSIKRGSPVTGVLKPGDRLVAVDEIPVVEMSCSQITSLIASRADRKRRFTVMTTVATKTNRNIN</sequence>
<evidence type="ECO:0000313" key="5">
    <source>
        <dbReference type="Proteomes" id="UP000291116"/>
    </source>
</evidence>